<dbReference type="OrthoDB" id="9771846at2"/>
<reference evidence="6 7" key="1">
    <citation type="submission" date="2016-10" db="EMBL/GenBank/DDBJ databases">
        <authorList>
            <person name="de Groot N.N."/>
        </authorList>
    </citation>
    <scope>NUCLEOTIDE SEQUENCE [LARGE SCALE GENOMIC DNA]</scope>
    <source>
        <strain evidence="6 7">DSM 1736</strain>
    </source>
</reference>
<keyword evidence="7" id="KW-1185">Reference proteome</keyword>
<evidence type="ECO:0000256" key="4">
    <source>
        <dbReference type="ARBA" id="ARBA00022679"/>
    </source>
</evidence>
<dbReference type="Gene3D" id="3.90.550.10">
    <property type="entry name" value="Spore Coat Polysaccharide Biosynthesis Protein SpsA, Chain A"/>
    <property type="match status" value="1"/>
</dbReference>
<evidence type="ECO:0000313" key="7">
    <source>
        <dbReference type="Proteomes" id="UP000214880"/>
    </source>
</evidence>
<evidence type="ECO:0000256" key="1">
    <source>
        <dbReference type="ARBA" id="ARBA00004776"/>
    </source>
</evidence>
<evidence type="ECO:0000313" key="6">
    <source>
        <dbReference type="EMBL" id="SDM86792.1"/>
    </source>
</evidence>
<organism evidence="6 7">
    <name type="scientific">Dendrosporobacter quercicolus</name>
    <dbReference type="NCBI Taxonomy" id="146817"/>
    <lineage>
        <taxon>Bacteria</taxon>
        <taxon>Bacillati</taxon>
        <taxon>Bacillota</taxon>
        <taxon>Negativicutes</taxon>
        <taxon>Selenomonadales</taxon>
        <taxon>Sporomusaceae</taxon>
        <taxon>Dendrosporobacter</taxon>
    </lineage>
</organism>
<dbReference type="InterPro" id="IPR001173">
    <property type="entry name" value="Glyco_trans_2-like"/>
</dbReference>
<gene>
    <name evidence="6" type="ORF">SAMN04488502_10857</name>
</gene>
<dbReference type="STRING" id="146817.SAMN04488502_10857"/>
<dbReference type="PANTHER" id="PTHR43179:SF12">
    <property type="entry name" value="GALACTOFURANOSYLTRANSFERASE GLFT2"/>
    <property type="match status" value="1"/>
</dbReference>
<dbReference type="PANTHER" id="PTHR43179">
    <property type="entry name" value="RHAMNOSYLTRANSFERASE WBBL"/>
    <property type="match status" value="1"/>
</dbReference>
<dbReference type="AlphaFoldDB" id="A0A1G9WQI4"/>
<sequence length="256" mass="29278">MISIIMLVHNAPLYTAHSLKTLKQAGAEDCELIVLDNASGLKTKKLLTNMQHSGYIDKLVFLNQNTLFAKGNNIAAKLCSANSRYILLLNSDVEIRHKAWLKTLLDLHQRGATAFGVCDDYPYTRGDGYCFLIDRDLYDTYQLDEEFEWWWSVTKLQAELLNAGHRVAAVRNHERLLYHYGGKSGRAWKNSKGMQVEGETVVKWFKANSIMLIDSVATDEQGSIYQPYAPINIWLKLQKFRKSASKRLRSCLKKEN</sequence>
<dbReference type="Proteomes" id="UP000214880">
    <property type="component" value="Unassembled WGS sequence"/>
</dbReference>
<keyword evidence="4 6" id="KW-0808">Transferase</keyword>
<evidence type="ECO:0000256" key="2">
    <source>
        <dbReference type="ARBA" id="ARBA00006739"/>
    </source>
</evidence>
<dbReference type="EMBL" id="FNHB01000008">
    <property type="protein sequence ID" value="SDM86792.1"/>
    <property type="molecule type" value="Genomic_DNA"/>
</dbReference>
<evidence type="ECO:0000256" key="3">
    <source>
        <dbReference type="ARBA" id="ARBA00022676"/>
    </source>
</evidence>
<protein>
    <submittedName>
        <fullName evidence="6">Glycosyltransferase, GT2 family</fullName>
    </submittedName>
</protein>
<evidence type="ECO:0000259" key="5">
    <source>
        <dbReference type="Pfam" id="PF00535"/>
    </source>
</evidence>
<comment type="similarity">
    <text evidence="2">Belongs to the glycosyltransferase 2 family.</text>
</comment>
<dbReference type="Pfam" id="PF00535">
    <property type="entry name" value="Glycos_transf_2"/>
    <property type="match status" value="1"/>
</dbReference>
<accession>A0A1G9WQI4</accession>
<feature type="domain" description="Glycosyltransferase 2-like" evidence="5">
    <location>
        <begin position="3"/>
        <end position="121"/>
    </location>
</feature>
<comment type="pathway">
    <text evidence="1">Cell wall biogenesis; cell wall polysaccharide biosynthesis.</text>
</comment>
<dbReference type="InterPro" id="IPR029044">
    <property type="entry name" value="Nucleotide-diphossugar_trans"/>
</dbReference>
<proteinExistence type="inferred from homology"/>
<dbReference type="GO" id="GO:0016757">
    <property type="term" value="F:glycosyltransferase activity"/>
    <property type="evidence" value="ECO:0007669"/>
    <property type="project" value="UniProtKB-KW"/>
</dbReference>
<dbReference type="RefSeq" id="WP_092074278.1">
    <property type="nucleotide sequence ID" value="NZ_FNHB01000008.1"/>
</dbReference>
<dbReference type="SUPFAM" id="SSF53448">
    <property type="entry name" value="Nucleotide-diphospho-sugar transferases"/>
    <property type="match status" value="1"/>
</dbReference>
<keyword evidence="3" id="KW-0328">Glycosyltransferase</keyword>
<name>A0A1G9WQI4_9FIRM</name>